<dbReference type="InterPro" id="IPR011335">
    <property type="entry name" value="Restrct_endonuc-II-like"/>
</dbReference>
<dbReference type="InterPro" id="IPR011604">
    <property type="entry name" value="PDDEXK-like_dom_sf"/>
</dbReference>
<dbReference type="CDD" id="cd22343">
    <property type="entry name" value="PDDEXK_lambda_exonuclease-like"/>
    <property type="match status" value="1"/>
</dbReference>
<organism evidence="2 3">
    <name type="scientific">Stylophora pistillata</name>
    <name type="common">Smooth cauliflower coral</name>
    <dbReference type="NCBI Taxonomy" id="50429"/>
    <lineage>
        <taxon>Eukaryota</taxon>
        <taxon>Metazoa</taxon>
        <taxon>Cnidaria</taxon>
        <taxon>Anthozoa</taxon>
        <taxon>Hexacorallia</taxon>
        <taxon>Scleractinia</taxon>
        <taxon>Astrocoeniina</taxon>
        <taxon>Pocilloporidae</taxon>
        <taxon>Stylophora</taxon>
    </lineage>
</organism>
<evidence type="ECO:0000259" key="1">
    <source>
        <dbReference type="Pfam" id="PF09588"/>
    </source>
</evidence>
<evidence type="ECO:0000313" key="2">
    <source>
        <dbReference type="EMBL" id="PFX15210.1"/>
    </source>
</evidence>
<feature type="domain" description="YqaJ viral recombinase" evidence="1">
    <location>
        <begin position="143"/>
        <end position="285"/>
    </location>
</feature>
<dbReference type="InterPro" id="IPR019080">
    <property type="entry name" value="YqaJ_viral_recombinase"/>
</dbReference>
<dbReference type="PANTHER" id="PTHR46609">
    <property type="entry name" value="EXONUCLEASE, PHAGE-TYPE/RECB, C-TERMINAL DOMAIN-CONTAINING PROTEIN"/>
    <property type="match status" value="1"/>
</dbReference>
<dbReference type="Pfam" id="PF09588">
    <property type="entry name" value="YqaJ"/>
    <property type="match status" value="1"/>
</dbReference>
<dbReference type="Gene3D" id="3.90.320.10">
    <property type="match status" value="1"/>
</dbReference>
<dbReference type="Proteomes" id="UP000225706">
    <property type="component" value="Unassembled WGS sequence"/>
</dbReference>
<evidence type="ECO:0000313" key="3">
    <source>
        <dbReference type="Proteomes" id="UP000225706"/>
    </source>
</evidence>
<dbReference type="GO" id="GO:0006281">
    <property type="term" value="P:DNA repair"/>
    <property type="evidence" value="ECO:0007669"/>
    <property type="project" value="UniProtKB-ARBA"/>
</dbReference>
<reference evidence="3" key="1">
    <citation type="journal article" date="2017" name="bioRxiv">
        <title>Comparative analysis of the genomes of Stylophora pistillata and Acropora digitifera provides evidence for extensive differences between species of corals.</title>
        <authorList>
            <person name="Voolstra C.R."/>
            <person name="Li Y."/>
            <person name="Liew Y.J."/>
            <person name="Baumgarten S."/>
            <person name="Zoccola D."/>
            <person name="Flot J.-F."/>
            <person name="Tambutte S."/>
            <person name="Allemand D."/>
            <person name="Aranda M."/>
        </authorList>
    </citation>
    <scope>NUCLEOTIDE SEQUENCE [LARGE SCALE GENOMIC DNA]</scope>
</reference>
<dbReference type="AlphaFoldDB" id="A0A2B4RFE6"/>
<dbReference type="STRING" id="50429.A0A2B4RFE6"/>
<sequence>MFHINSFGEEKAQLLCGDCPRQITKDRLKQWLSCRKGMAKDGSAHSDATKAELAQRTNNVQQANMELLELIKNVKSNSGFFTLLSSEKAQQEKPEIISPIKVHPVSLYDIQDRARRIKDKLIVTDQERDKIKQTKKLQSKCQEWFEHRRIRITASQCKRALLKPITSPTKAIRDILNYNNPYASKCMTQGLEDEASILKMYEEKLCCKAMDSGFVISQSHPFLEASPDGEVDGGLVEIKRIFSNGISLEEAVRSRCICKYCSDGLVINPSHKFFYQVQLQMFCTGVFMDRPCFITS</sequence>
<dbReference type="PANTHER" id="PTHR46609:SF8">
    <property type="entry name" value="YQAJ VIRAL RECOMBINASE DOMAIN-CONTAINING PROTEIN"/>
    <property type="match status" value="1"/>
</dbReference>
<dbReference type="OrthoDB" id="5963286at2759"/>
<comment type="caution">
    <text evidence="2">The sequence shown here is derived from an EMBL/GenBank/DDBJ whole genome shotgun (WGS) entry which is preliminary data.</text>
</comment>
<gene>
    <name evidence="2" type="ORF">AWC38_SpisGene20579</name>
</gene>
<proteinExistence type="predicted"/>
<accession>A0A2B4RFE6</accession>
<dbReference type="EMBL" id="LSMT01000673">
    <property type="protein sequence ID" value="PFX15210.1"/>
    <property type="molecule type" value="Genomic_DNA"/>
</dbReference>
<dbReference type="SUPFAM" id="SSF52980">
    <property type="entry name" value="Restriction endonuclease-like"/>
    <property type="match status" value="1"/>
</dbReference>
<keyword evidence="3" id="KW-1185">Reference proteome</keyword>
<name>A0A2B4RFE6_STYPI</name>
<protein>
    <recommendedName>
        <fullName evidence="1">YqaJ viral recombinase domain-containing protein</fullName>
    </recommendedName>
</protein>
<dbReference type="InterPro" id="IPR051703">
    <property type="entry name" value="NF-kappa-B_Signaling_Reg"/>
</dbReference>